<evidence type="ECO:0000256" key="1">
    <source>
        <dbReference type="SAM" id="MobiDB-lite"/>
    </source>
</evidence>
<dbReference type="GeneID" id="89941674"/>
<reference evidence="2" key="2">
    <citation type="submission" date="2023-05" db="EMBL/GenBank/DDBJ databases">
        <authorList>
            <consortium name="Lawrence Berkeley National Laboratory"/>
            <person name="Steindorff A."/>
            <person name="Hensen N."/>
            <person name="Bonometti L."/>
            <person name="Westerberg I."/>
            <person name="Brannstrom I.O."/>
            <person name="Guillou S."/>
            <person name="Cros-Aarteil S."/>
            <person name="Calhoun S."/>
            <person name="Haridas S."/>
            <person name="Kuo A."/>
            <person name="Mondo S."/>
            <person name="Pangilinan J."/>
            <person name="Riley R."/>
            <person name="Labutti K."/>
            <person name="Andreopoulos B."/>
            <person name="Lipzen A."/>
            <person name="Chen C."/>
            <person name="Yanf M."/>
            <person name="Daum C."/>
            <person name="Ng V."/>
            <person name="Clum A."/>
            <person name="Ohm R."/>
            <person name="Martin F."/>
            <person name="Silar P."/>
            <person name="Natvig D."/>
            <person name="Lalanne C."/>
            <person name="Gautier V."/>
            <person name="Ament-Velasquez S.L."/>
            <person name="Kruys A."/>
            <person name="Hutchinson M.I."/>
            <person name="Powell A.J."/>
            <person name="Barry K."/>
            <person name="Miller A.N."/>
            <person name="Grigoriev I.V."/>
            <person name="Debuchy R."/>
            <person name="Gladieux P."/>
            <person name="Thoren M.H."/>
            <person name="Johannesson H."/>
        </authorList>
    </citation>
    <scope>NUCLEOTIDE SEQUENCE</scope>
    <source>
        <strain evidence="2">CBS 508.74</strain>
    </source>
</reference>
<sequence length="248" mass="26687">MAFSPEDPFYADLSSQPSRTTSPPQNSSSFFSWATLLLPRFFMATKSTEMPPPPSSAKETSAKATSPILSLLSPASASSASFKSSERDYFSPSASVSYRRPSMTSTISSTATTPSELQLDNVKLPQNPERATTAPIPAPAKSTAAPASGSAASSLHNDSEFAPRRSAKEVVALDALSRDFPKPAHEPSLDELLARPPGKWSLGHYVKNARAVTPPAPLDPAERARQFEEAKRELLRAKAELESRRKKA</sequence>
<organism evidence="2 3">
    <name type="scientific">Canariomyces notabilis</name>
    <dbReference type="NCBI Taxonomy" id="2074819"/>
    <lineage>
        <taxon>Eukaryota</taxon>
        <taxon>Fungi</taxon>
        <taxon>Dikarya</taxon>
        <taxon>Ascomycota</taxon>
        <taxon>Pezizomycotina</taxon>
        <taxon>Sordariomycetes</taxon>
        <taxon>Sordariomycetidae</taxon>
        <taxon>Sordariales</taxon>
        <taxon>Chaetomiaceae</taxon>
        <taxon>Canariomyces</taxon>
    </lineage>
</organism>
<feature type="compositionally biased region" description="Low complexity" evidence="1">
    <location>
        <begin position="102"/>
        <end position="115"/>
    </location>
</feature>
<dbReference type="RefSeq" id="XP_064671702.1">
    <property type="nucleotide sequence ID" value="XM_064817549.1"/>
</dbReference>
<protein>
    <submittedName>
        <fullName evidence="2">Uncharacterized protein</fullName>
    </submittedName>
</protein>
<feature type="compositionally biased region" description="Low complexity" evidence="1">
    <location>
        <begin position="131"/>
        <end position="154"/>
    </location>
</feature>
<feature type="compositionally biased region" description="Low complexity" evidence="1">
    <location>
        <begin position="14"/>
        <end position="29"/>
    </location>
</feature>
<evidence type="ECO:0000313" key="2">
    <source>
        <dbReference type="EMBL" id="KAK4114132.1"/>
    </source>
</evidence>
<dbReference type="EMBL" id="MU853337">
    <property type="protein sequence ID" value="KAK4114132.1"/>
    <property type="molecule type" value="Genomic_DNA"/>
</dbReference>
<feature type="compositionally biased region" description="Basic and acidic residues" evidence="1">
    <location>
        <begin position="157"/>
        <end position="166"/>
    </location>
</feature>
<name>A0AAN6TGN4_9PEZI</name>
<keyword evidence="3" id="KW-1185">Reference proteome</keyword>
<feature type="compositionally biased region" description="Low complexity" evidence="1">
    <location>
        <begin position="56"/>
        <end position="83"/>
    </location>
</feature>
<dbReference type="AlphaFoldDB" id="A0AAN6TGN4"/>
<accession>A0AAN6TGN4</accession>
<dbReference type="Proteomes" id="UP001302812">
    <property type="component" value="Unassembled WGS sequence"/>
</dbReference>
<feature type="region of interest" description="Disordered" evidence="1">
    <location>
        <begin position="1"/>
        <end position="29"/>
    </location>
</feature>
<evidence type="ECO:0000313" key="3">
    <source>
        <dbReference type="Proteomes" id="UP001302812"/>
    </source>
</evidence>
<reference evidence="2" key="1">
    <citation type="journal article" date="2023" name="Mol. Phylogenet. Evol.">
        <title>Genome-scale phylogeny and comparative genomics of the fungal order Sordariales.</title>
        <authorList>
            <person name="Hensen N."/>
            <person name="Bonometti L."/>
            <person name="Westerberg I."/>
            <person name="Brannstrom I.O."/>
            <person name="Guillou S."/>
            <person name="Cros-Aarteil S."/>
            <person name="Calhoun S."/>
            <person name="Haridas S."/>
            <person name="Kuo A."/>
            <person name="Mondo S."/>
            <person name="Pangilinan J."/>
            <person name="Riley R."/>
            <person name="LaButti K."/>
            <person name="Andreopoulos B."/>
            <person name="Lipzen A."/>
            <person name="Chen C."/>
            <person name="Yan M."/>
            <person name="Daum C."/>
            <person name="Ng V."/>
            <person name="Clum A."/>
            <person name="Steindorff A."/>
            <person name="Ohm R.A."/>
            <person name="Martin F."/>
            <person name="Silar P."/>
            <person name="Natvig D.O."/>
            <person name="Lalanne C."/>
            <person name="Gautier V."/>
            <person name="Ament-Velasquez S.L."/>
            <person name="Kruys A."/>
            <person name="Hutchinson M.I."/>
            <person name="Powell A.J."/>
            <person name="Barry K."/>
            <person name="Miller A.N."/>
            <person name="Grigoriev I.V."/>
            <person name="Debuchy R."/>
            <person name="Gladieux P."/>
            <person name="Hiltunen Thoren M."/>
            <person name="Johannesson H."/>
        </authorList>
    </citation>
    <scope>NUCLEOTIDE SEQUENCE</scope>
    <source>
        <strain evidence="2">CBS 508.74</strain>
    </source>
</reference>
<feature type="region of interest" description="Disordered" evidence="1">
    <location>
        <begin position="44"/>
        <end position="166"/>
    </location>
</feature>
<comment type="caution">
    <text evidence="2">The sequence shown here is derived from an EMBL/GenBank/DDBJ whole genome shotgun (WGS) entry which is preliminary data.</text>
</comment>
<proteinExistence type="predicted"/>
<gene>
    <name evidence="2" type="ORF">N656DRAFT_796630</name>
</gene>